<reference evidence="4 5" key="1">
    <citation type="journal article" date="2018" name="IMA Fungus">
        <title>IMA Genome-F 9: Draft genome sequence of Annulohypoxylon stygium, Aspergillus mulundensis, Berkeleyomyces basicola (syn. Thielaviopsis basicola), Ceratocystis smalleyi, two Cercospora beticola strains, Coleophoma cylindrospora, Fusarium fracticaudum, Phialophora cf. hyalina, and Morchella septimelata.</title>
        <authorList>
            <person name="Wingfield B.D."/>
            <person name="Bills G.F."/>
            <person name="Dong Y."/>
            <person name="Huang W."/>
            <person name="Nel W.J."/>
            <person name="Swalarsk-Parry B.S."/>
            <person name="Vaghefi N."/>
            <person name="Wilken P.M."/>
            <person name="An Z."/>
            <person name="de Beer Z.W."/>
            <person name="De Vos L."/>
            <person name="Chen L."/>
            <person name="Duong T.A."/>
            <person name="Gao Y."/>
            <person name="Hammerbacher A."/>
            <person name="Kikkert J.R."/>
            <person name="Li Y."/>
            <person name="Li H."/>
            <person name="Li K."/>
            <person name="Li Q."/>
            <person name="Liu X."/>
            <person name="Ma X."/>
            <person name="Naidoo K."/>
            <person name="Pethybridge S.J."/>
            <person name="Sun J."/>
            <person name="Steenkamp E.T."/>
            <person name="van der Nest M.A."/>
            <person name="van Wyk S."/>
            <person name="Wingfield M.J."/>
            <person name="Xiong C."/>
            <person name="Yue Q."/>
            <person name="Zhang X."/>
        </authorList>
    </citation>
    <scope>NUCLEOTIDE SEQUENCE [LARGE SCALE GENOMIC DNA]</scope>
    <source>
        <strain evidence="4 5">BP6252</strain>
    </source>
</reference>
<gene>
    <name evidence="4" type="ORF">BP6252_02230</name>
</gene>
<name>A0A3D8SE77_9HELO</name>
<dbReference type="NCBIfam" id="TIGR01250">
    <property type="entry name" value="pro_imino_pep_2"/>
    <property type="match status" value="1"/>
</dbReference>
<dbReference type="PANTHER" id="PTHR43194:SF2">
    <property type="entry name" value="PEROXISOMAL MEMBRANE PROTEIN LPX1"/>
    <property type="match status" value="1"/>
</dbReference>
<dbReference type="SUPFAM" id="SSF53474">
    <property type="entry name" value="alpha/beta-Hydrolases"/>
    <property type="match status" value="1"/>
</dbReference>
<evidence type="ECO:0000313" key="5">
    <source>
        <dbReference type="Proteomes" id="UP000256645"/>
    </source>
</evidence>
<dbReference type="PRINTS" id="PR00793">
    <property type="entry name" value="PROAMNOPTASE"/>
</dbReference>
<accession>A0A3D8SE77</accession>
<dbReference type="InterPro" id="IPR002410">
    <property type="entry name" value="Peptidase_S33"/>
</dbReference>
<dbReference type="GO" id="GO:0006508">
    <property type="term" value="P:proteolysis"/>
    <property type="evidence" value="ECO:0007669"/>
    <property type="project" value="InterPro"/>
</dbReference>
<dbReference type="OrthoDB" id="190201at2759"/>
<comment type="caution">
    <text evidence="4">The sequence shown here is derived from an EMBL/GenBank/DDBJ whole genome shotgun (WGS) entry which is preliminary data.</text>
</comment>
<proteinExistence type="inferred from homology"/>
<dbReference type="PIRSF" id="PIRSF005539">
    <property type="entry name" value="Pept_S33_TRI_F1"/>
    <property type="match status" value="1"/>
</dbReference>
<feature type="domain" description="AB hydrolase-1" evidence="3">
    <location>
        <begin position="42"/>
        <end position="299"/>
    </location>
</feature>
<dbReference type="Pfam" id="PF00561">
    <property type="entry name" value="Abhydrolase_1"/>
    <property type="match status" value="1"/>
</dbReference>
<dbReference type="InterPro" id="IPR000073">
    <property type="entry name" value="AB_hydrolase_1"/>
</dbReference>
<protein>
    <recommendedName>
        <fullName evidence="3">AB hydrolase-1 domain-containing protein</fullName>
    </recommendedName>
</protein>
<evidence type="ECO:0000256" key="1">
    <source>
        <dbReference type="ARBA" id="ARBA00010088"/>
    </source>
</evidence>
<evidence type="ECO:0000259" key="3">
    <source>
        <dbReference type="Pfam" id="PF00561"/>
    </source>
</evidence>
<dbReference type="AlphaFoldDB" id="A0A3D8SE77"/>
<evidence type="ECO:0000313" key="4">
    <source>
        <dbReference type="EMBL" id="RDW84640.1"/>
    </source>
</evidence>
<dbReference type="InterPro" id="IPR029058">
    <property type="entry name" value="AB_hydrolase_fold"/>
</dbReference>
<evidence type="ECO:0000256" key="2">
    <source>
        <dbReference type="ARBA" id="ARBA00022801"/>
    </source>
</evidence>
<comment type="similarity">
    <text evidence="1">Belongs to the peptidase S33 family.</text>
</comment>
<dbReference type="PANTHER" id="PTHR43194">
    <property type="entry name" value="HYDROLASE ALPHA/BETA FOLD FAMILY"/>
    <property type="match status" value="1"/>
</dbReference>
<organism evidence="4 5">
    <name type="scientific">Coleophoma cylindrospora</name>
    <dbReference type="NCBI Taxonomy" id="1849047"/>
    <lineage>
        <taxon>Eukaryota</taxon>
        <taxon>Fungi</taxon>
        <taxon>Dikarya</taxon>
        <taxon>Ascomycota</taxon>
        <taxon>Pezizomycotina</taxon>
        <taxon>Leotiomycetes</taxon>
        <taxon>Helotiales</taxon>
        <taxon>Dermateaceae</taxon>
        <taxon>Coleophoma</taxon>
    </lineage>
</organism>
<dbReference type="Gene3D" id="3.40.50.1820">
    <property type="entry name" value="alpha/beta hydrolase"/>
    <property type="match status" value="1"/>
</dbReference>
<dbReference type="Proteomes" id="UP000256645">
    <property type="component" value="Unassembled WGS sequence"/>
</dbReference>
<keyword evidence="5" id="KW-1185">Reference proteome</keyword>
<dbReference type="GO" id="GO:0008233">
    <property type="term" value="F:peptidase activity"/>
    <property type="evidence" value="ECO:0007669"/>
    <property type="project" value="InterPro"/>
</dbReference>
<dbReference type="EMBL" id="PDLM01000002">
    <property type="protein sequence ID" value="RDW84640.1"/>
    <property type="molecule type" value="Genomic_DNA"/>
</dbReference>
<keyword evidence="2" id="KW-0378">Hydrolase</keyword>
<dbReference type="STRING" id="1849047.A0A3D8SE77"/>
<dbReference type="InterPro" id="IPR005945">
    <property type="entry name" value="Pro_imino_pep"/>
</dbReference>
<sequence length="314" mass="35197">MSMAGVQGKEATVDFEIASAGKLCQTWYRIFGDLDADPTKRPLIAVHGGPGLTHHAMLPLADLSTKFSIPVVLYDQIGNGHSTHLPEKNGDESFWTEALFHSELTNLIANLGLQNREFDLLGHSWGGMMLSTYAALFQPPGLRKLVLANAPADLASWSAAYFRYREDMPADKLAIVVKYEDAGDFTNEEYESVLMEYFFSKHVCTVDPWPQELLDSFAWVGKDGTVSHTMMGYDEFRPQGSLKDWSSVNILHQISVPTLVINGVNEGADDSAIKPFLDKIPDVTWKKLENSSHCPQFEDREFYMKTVAKWLLQE</sequence>
<dbReference type="InterPro" id="IPR050228">
    <property type="entry name" value="Carboxylesterase_BioH"/>
</dbReference>